<name>A0A1A8TKU8_9GAMM</name>
<sequence>MEISNEYYRPFNLAKEYLETRRTKRAFRHLDNHFLKDLGFYREEGHIYPLSGSKEVTEETKAFAQKTPTEASLKR</sequence>
<proteinExistence type="predicted"/>
<dbReference type="Proteomes" id="UP000092544">
    <property type="component" value="Unassembled WGS sequence"/>
</dbReference>
<organism evidence="1 2">
    <name type="scientific">Marinomonas spartinae</name>
    <dbReference type="NCBI Taxonomy" id="1792290"/>
    <lineage>
        <taxon>Bacteria</taxon>
        <taxon>Pseudomonadati</taxon>
        <taxon>Pseudomonadota</taxon>
        <taxon>Gammaproteobacteria</taxon>
        <taxon>Oceanospirillales</taxon>
        <taxon>Oceanospirillaceae</taxon>
        <taxon>Marinomonas</taxon>
    </lineage>
</organism>
<reference evidence="1 2" key="1">
    <citation type="submission" date="2016-06" db="EMBL/GenBank/DDBJ databases">
        <authorList>
            <person name="Kjaerup R.B."/>
            <person name="Dalgaard T.S."/>
            <person name="Juul-Madsen H.R."/>
        </authorList>
    </citation>
    <scope>NUCLEOTIDE SEQUENCE [LARGE SCALE GENOMIC DNA]</scope>
    <source>
        <strain evidence="1 2">CECT 8886</strain>
    </source>
</reference>
<dbReference type="AlphaFoldDB" id="A0A1A8TKU8"/>
<dbReference type="RefSeq" id="WP_067017458.1">
    <property type="nucleotide sequence ID" value="NZ_FLOB01000006.1"/>
</dbReference>
<keyword evidence="2" id="KW-1185">Reference proteome</keyword>
<dbReference type="EMBL" id="FLOB01000006">
    <property type="protein sequence ID" value="SBS33598.1"/>
    <property type="molecule type" value="Genomic_DNA"/>
</dbReference>
<accession>A0A1A8TKU8</accession>
<dbReference type="OrthoDB" id="6107611at2"/>
<dbReference type="STRING" id="1792290.MSP8886_02810"/>
<protein>
    <submittedName>
        <fullName evidence="1">Uncharacterized protein</fullName>
    </submittedName>
</protein>
<evidence type="ECO:0000313" key="1">
    <source>
        <dbReference type="EMBL" id="SBS33598.1"/>
    </source>
</evidence>
<evidence type="ECO:0000313" key="2">
    <source>
        <dbReference type="Proteomes" id="UP000092544"/>
    </source>
</evidence>
<gene>
    <name evidence="1" type="ORF">MSP8886_02810</name>
</gene>